<accession>A0ACC5QWV1</accession>
<keyword evidence="2" id="KW-1185">Reference proteome</keyword>
<comment type="caution">
    <text evidence="1">The sequence shown here is derived from an EMBL/GenBank/DDBJ whole genome shotgun (WGS) entry which is preliminary data.</text>
</comment>
<protein>
    <submittedName>
        <fullName evidence="1">Creatininase family protein</fullName>
    </submittedName>
</protein>
<reference evidence="1" key="1">
    <citation type="submission" date="2021-01" db="EMBL/GenBank/DDBJ databases">
        <authorList>
            <person name="Sun Q."/>
        </authorList>
    </citation>
    <scope>NUCLEOTIDE SEQUENCE</scope>
    <source>
        <strain evidence="1">YIM B02566</strain>
    </source>
</reference>
<gene>
    <name evidence="1" type="ORF">JHL16_00695</name>
</gene>
<evidence type="ECO:0000313" key="2">
    <source>
        <dbReference type="Proteomes" id="UP000616151"/>
    </source>
</evidence>
<proteinExistence type="predicted"/>
<dbReference type="Proteomes" id="UP000616151">
    <property type="component" value="Unassembled WGS sequence"/>
</dbReference>
<evidence type="ECO:0000313" key="1">
    <source>
        <dbReference type="EMBL" id="MBK1864856.1"/>
    </source>
</evidence>
<sequence length="261" mass="28074">MRYEELSQLQVDALDRAKTTLVIPLGSVEQHGHHMPLGTDTMLAHALSLAAAERSDGKVVVLPPPWYGFSAHHMKFPGSITLSHTTLMAVVEDIVASLGVHGFTRVLLINGHGGNGGVVDVLASVLGHKHYGKMRIAGLTYFALAAQAIAKLRRSESGGMGHACEFETAMIMHIRPDLVAADKARTIYPDPGSPYLSTDLLRAGPVKTYLDFKDLSPHGTLGDPSLASPEKGAEFFAAVVAELVGFMEDFARWPIAAERQE</sequence>
<dbReference type="EMBL" id="JAENHL010000003">
    <property type="protein sequence ID" value="MBK1864856.1"/>
    <property type="molecule type" value="Genomic_DNA"/>
</dbReference>
<organism evidence="1 2">
    <name type="scientific">Taklimakanibacter albus</name>
    <dbReference type="NCBI Taxonomy" id="2800327"/>
    <lineage>
        <taxon>Bacteria</taxon>
        <taxon>Pseudomonadati</taxon>
        <taxon>Pseudomonadota</taxon>
        <taxon>Alphaproteobacteria</taxon>
        <taxon>Hyphomicrobiales</taxon>
        <taxon>Aestuariivirgaceae</taxon>
        <taxon>Taklimakanibacter</taxon>
    </lineage>
</organism>
<name>A0ACC5QWV1_9HYPH</name>